<dbReference type="AlphaFoldDB" id="A0A6N8U541"/>
<protein>
    <submittedName>
        <fullName evidence="2">4-methyl-5(B-hydroxyethyl)-thiazole monophosphate biosynthesis protein</fullName>
    </submittedName>
</protein>
<dbReference type="SUPFAM" id="SSF52317">
    <property type="entry name" value="Class I glutamine amidotransferase-like"/>
    <property type="match status" value="1"/>
</dbReference>
<dbReference type="InterPro" id="IPR002818">
    <property type="entry name" value="DJ-1/PfpI"/>
</dbReference>
<comment type="caution">
    <text evidence="2">The sequence shown here is derived from an EMBL/GenBank/DDBJ whole genome shotgun (WGS) entry which is preliminary data.</text>
</comment>
<dbReference type="InterPro" id="IPR029062">
    <property type="entry name" value="Class_I_gatase-like"/>
</dbReference>
<name>A0A6N8U541_9FIRM</name>
<dbReference type="InterPro" id="IPR050325">
    <property type="entry name" value="Prot/Nucl_acid_deglycase"/>
</dbReference>
<keyword evidence="3" id="KW-1185">Reference proteome</keyword>
<dbReference type="Gene3D" id="3.40.50.880">
    <property type="match status" value="1"/>
</dbReference>
<evidence type="ECO:0000313" key="3">
    <source>
        <dbReference type="Proteomes" id="UP000434036"/>
    </source>
</evidence>
<dbReference type="PANTHER" id="PTHR48094:SF12">
    <property type="entry name" value="PARKINSON DISEASE PROTEIN 7 HOMOLOG"/>
    <property type="match status" value="1"/>
</dbReference>
<feature type="domain" description="DJ-1/PfpI" evidence="1">
    <location>
        <begin position="2"/>
        <end position="135"/>
    </location>
</feature>
<proteinExistence type="predicted"/>
<dbReference type="Pfam" id="PF01965">
    <property type="entry name" value="DJ-1_PfpI"/>
    <property type="match status" value="1"/>
</dbReference>
<evidence type="ECO:0000313" key="2">
    <source>
        <dbReference type="EMBL" id="MXQ73192.1"/>
    </source>
</evidence>
<organism evidence="2 3">
    <name type="scientific">Copranaerobaculum intestinale</name>
    <dbReference type="NCBI Taxonomy" id="2692629"/>
    <lineage>
        <taxon>Bacteria</taxon>
        <taxon>Bacillati</taxon>
        <taxon>Bacillota</taxon>
        <taxon>Erysipelotrichia</taxon>
        <taxon>Erysipelotrichales</taxon>
        <taxon>Erysipelotrichaceae</taxon>
        <taxon>Copranaerobaculum</taxon>
    </lineage>
</organism>
<reference evidence="2 3" key="1">
    <citation type="submission" date="2019-12" db="EMBL/GenBank/DDBJ databases">
        <authorList>
            <person name="Yang R."/>
        </authorList>
    </citation>
    <scope>NUCLEOTIDE SEQUENCE [LARGE SCALE GENOMIC DNA]</scope>
    <source>
        <strain evidence="2 3">DONG20-135</strain>
    </source>
</reference>
<gene>
    <name evidence="2" type="ORF">GSF08_04485</name>
</gene>
<reference evidence="2 3" key="2">
    <citation type="submission" date="2020-01" db="EMBL/GenBank/DDBJ databases">
        <title>Clostridiaceae sp. nov. isolated from the gut of human by culturomics.</title>
        <authorList>
            <person name="Chang Y."/>
        </authorList>
    </citation>
    <scope>NUCLEOTIDE SEQUENCE [LARGE SCALE GENOMIC DNA]</scope>
    <source>
        <strain evidence="2 3">DONG20-135</strain>
    </source>
</reference>
<dbReference type="GO" id="GO:0005737">
    <property type="term" value="C:cytoplasm"/>
    <property type="evidence" value="ECO:0007669"/>
    <property type="project" value="TreeGrafter"/>
</dbReference>
<sequence length="194" mass="22356">MMKIAVLIYDNFCNFEFCIALEMFAMENVPITVFGEHKQLYRSEEGLLCQAERSLEELCVDEYDALLLTGFQNEHFPLADNPLLQSIIRQFDAKKKVLAAISAGPIMLIKAGVLKDRHFMCACPKEGLLEEGITMDEMELMMDWNDCIKEYDTLKFIRSDHILTSVAYGYREWAMEIGNMLHLKTYPKSFGLTE</sequence>
<dbReference type="PANTHER" id="PTHR48094">
    <property type="entry name" value="PROTEIN/NUCLEIC ACID DEGLYCASE DJ-1-RELATED"/>
    <property type="match status" value="1"/>
</dbReference>
<dbReference type="RefSeq" id="WP_160624610.1">
    <property type="nucleotide sequence ID" value="NZ_WUUQ01000001.1"/>
</dbReference>
<evidence type="ECO:0000259" key="1">
    <source>
        <dbReference type="Pfam" id="PF01965"/>
    </source>
</evidence>
<dbReference type="EMBL" id="WUUQ01000001">
    <property type="protein sequence ID" value="MXQ73192.1"/>
    <property type="molecule type" value="Genomic_DNA"/>
</dbReference>
<dbReference type="Proteomes" id="UP000434036">
    <property type="component" value="Unassembled WGS sequence"/>
</dbReference>
<accession>A0A6N8U541</accession>